<accession>A0A815U377</accession>
<protein>
    <submittedName>
        <fullName evidence="1">Uncharacterized protein</fullName>
    </submittedName>
</protein>
<evidence type="ECO:0000313" key="1">
    <source>
        <dbReference type="EMBL" id="CAF1514082.1"/>
    </source>
</evidence>
<comment type="caution">
    <text evidence="1">The sequence shown here is derived from an EMBL/GenBank/DDBJ whole genome shotgun (WGS) entry which is preliminary data.</text>
</comment>
<gene>
    <name evidence="1" type="ORF">EDS130_LOCUS43437</name>
</gene>
<reference evidence="1" key="1">
    <citation type="submission" date="2021-02" db="EMBL/GenBank/DDBJ databases">
        <authorList>
            <person name="Nowell W R."/>
        </authorList>
    </citation>
    <scope>NUCLEOTIDE SEQUENCE</scope>
</reference>
<organism evidence="1 2">
    <name type="scientific">Adineta ricciae</name>
    <name type="common">Rotifer</name>
    <dbReference type="NCBI Taxonomy" id="249248"/>
    <lineage>
        <taxon>Eukaryota</taxon>
        <taxon>Metazoa</taxon>
        <taxon>Spiralia</taxon>
        <taxon>Gnathifera</taxon>
        <taxon>Rotifera</taxon>
        <taxon>Eurotatoria</taxon>
        <taxon>Bdelloidea</taxon>
        <taxon>Adinetida</taxon>
        <taxon>Adinetidae</taxon>
        <taxon>Adineta</taxon>
    </lineage>
</organism>
<sequence>MFLRLGSLTSTPTYTNYSSSYGSPFSPVNIFPFVKESVIAALKIVKTVSDRPARCRFEEQNLIIDSLEQIRQPFKLAGDEEMNGTFCRKRYIYITSSFE</sequence>
<dbReference type="AlphaFoldDB" id="A0A815U377"/>
<evidence type="ECO:0000313" key="2">
    <source>
        <dbReference type="Proteomes" id="UP000663852"/>
    </source>
</evidence>
<dbReference type="Proteomes" id="UP000663852">
    <property type="component" value="Unassembled WGS sequence"/>
</dbReference>
<dbReference type="EMBL" id="CAJNOJ010000717">
    <property type="protein sequence ID" value="CAF1514082.1"/>
    <property type="molecule type" value="Genomic_DNA"/>
</dbReference>
<name>A0A815U377_ADIRI</name>
<proteinExistence type="predicted"/>